<dbReference type="GO" id="GO:0045259">
    <property type="term" value="C:proton-transporting ATP synthase complex"/>
    <property type="evidence" value="ECO:0007669"/>
    <property type="project" value="UniProtKB-KW"/>
</dbReference>
<proteinExistence type="inferred from homology"/>
<evidence type="ECO:0000256" key="8">
    <source>
        <dbReference type="HAMAP-Rule" id="MF_00530"/>
    </source>
</evidence>
<comment type="function">
    <text evidence="8">Produces ATP from ADP in the presence of a proton gradient across the membrane.</text>
</comment>
<protein>
    <recommendedName>
        <fullName evidence="8">ATP synthase epsilon chain</fullName>
    </recommendedName>
    <alternativeName>
        <fullName evidence="8">ATP synthase F1 sector epsilon subunit</fullName>
    </alternativeName>
    <alternativeName>
        <fullName evidence="8">F-ATPase epsilon subunit</fullName>
    </alternativeName>
</protein>
<evidence type="ECO:0000256" key="1">
    <source>
        <dbReference type="ARBA" id="ARBA00004202"/>
    </source>
</evidence>
<dbReference type="Gene3D" id="2.60.15.10">
    <property type="entry name" value="F0F1 ATP synthase delta/epsilon subunit, N-terminal"/>
    <property type="match status" value="1"/>
</dbReference>
<organism evidence="13 14">
    <name type="scientific">Hungatella hathewayi WAL-18680</name>
    <dbReference type="NCBI Taxonomy" id="742737"/>
    <lineage>
        <taxon>Bacteria</taxon>
        <taxon>Bacillati</taxon>
        <taxon>Bacillota</taxon>
        <taxon>Clostridia</taxon>
        <taxon>Lachnospirales</taxon>
        <taxon>Lachnospiraceae</taxon>
        <taxon>Hungatella</taxon>
    </lineage>
</organism>
<evidence type="ECO:0000259" key="11">
    <source>
        <dbReference type="Pfam" id="PF00401"/>
    </source>
</evidence>
<dbReference type="Proteomes" id="UP000005384">
    <property type="component" value="Unassembled WGS sequence"/>
</dbReference>
<keyword evidence="3 8" id="KW-0813">Transport</keyword>
<name>G5IA59_9FIRM</name>
<dbReference type="InterPro" id="IPR036794">
    <property type="entry name" value="ATP_F1_dsu/esu_C_sf"/>
</dbReference>
<dbReference type="AlphaFoldDB" id="G5IA59"/>
<keyword evidence="10" id="KW-0175">Coiled coil</keyword>
<evidence type="ECO:0000313" key="14">
    <source>
        <dbReference type="Proteomes" id="UP000005384"/>
    </source>
</evidence>
<comment type="similarity">
    <text evidence="2 8 9">Belongs to the ATPase epsilon chain family.</text>
</comment>
<dbReference type="SUPFAM" id="SSF46604">
    <property type="entry name" value="Epsilon subunit of F1F0-ATP synthase C-terminal domain"/>
    <property type="match status" value="1"/>
</dbReference>
<sequence length="132" mass="14846">MADLFKLKIVTPDKIFYEGDAIMVELTTTEGQIGVYANHIPLTAIISPGVLKIHEEGQVRKASLISGFMEILPEQVVIMAEVAEWPEEIDANRAEEARVRAERRLKENSAETDTLRAEMALKRALTRLEARQ</sequence>
<comment type="caution">
    <text evidence="13">The sequence shown here is derived from an EMBL/GenBank/DDBJ whole genome shotgun (WGS) entry which is preliminary data.</text>
</comment>
<dbReference type="CDD" id="cd12152">
    <property type="entry name" value="F1-ATPase_delta"/>
    <property type="match status" value="1"/>
</dbReference>
<gene>
    <name evidence="8" type="primary">atpC</name>
    <name evidence="13" type="ORF">HMPREF9473_00399</name>
</gene>
<dbReference type="EMBL" id="ADLN01000001">
    <property type="protein sequence ID" value="EHI61948.1"/>
    <property type="molecule type" value="Genomic_DNA"/>
</dbReference>
<dbReference type="GO" id="GO:0005886">
    <property type="term" value="C:plasma membrane"/>
    <property type="evidence" value="ECO:0007669"/>
    <property type="project" value="UniProtKB-SubCell"/>
</dbReference>
<dbReference type="InterPro" id="IPR036771">
    <property type="entry name" value="ATPsynth_dsu/esu_N"/>
</dbReference>
<dbReference type="PATRIC" id="fig|742737.3.peg.399"/>
<dbReference type="HAMAP" id="MF_00530">
    <property type="entry name" value="ATP_synth_epsil_bac"/>
    <property type="match status" value="1"/>
</dbReference>
<evidence type="ECO:0000256" key="6">
    <source>
        <dbReference type="ARBA" id="ARBA00023196"/>
    </source>
</evidence>
<dbReference type="InterPro" id="IPR020547">
    <property type="entry name" value="ATP_synth_F1_esu_C"/>
</dbReference>
<keyword evidence="14" id="KW-1185">Reference proteome</keyword>
<keyword evidence="8" id="KW-0375">Hydrogen ion transport</keyword>
<evidence type="ECO:0000256" key="7">
    <source>
        <dbReference type="ARBA" id="ARBA00023310"/>
    </source>
</evidence>
<dbReference type="Gene3D" id="1.20.5.440">
    <property type="entry name" value="ATP synthase delta/epsilon subunit, C-terminal domain"/>
    <property type="match status" value="1"/>
</dbReference>
<keyword evidence="8" id="KW-1003">Cell membrane</keyword>
<dbReference type="Pfam" id="PF02823">
    <property type="entry name" value="ATP-synt_DE_N"/>
    <property type="match status" value="1"/>
</dbReference>
<comment type="subcellular location">
    <subcellularLocation>
        <location evidence="1 8">Cell membrane</location>
        <topology evidence="1 8">Peripheral membrane protein</topology>
    </subcellularLocation>
</comment>
<evidence type="ECO:0000256" key="3">
    <source>
        <dbReference type="ARBA" id="ARBA00022448"/>
    </source>
</evidence>
<keyword evidence="4 8" id="KW-0406">Ion transport</keyword>
<dbReference type="GO" id="GO:0005524">
    <property type="term" value="F:ATP binding"/>
    <property type="evidence" value="ECO:0007669"/>
    <property type="project" value="UniProtKB-UniRule"/>
</dbReference>
<evidence type="ECO:0000256" key="10">
    <source>
        <dbReference type="SAM" id="Coils"/>
    </source>
</evidence>
<dbReference type="HOGENOM" id="CLU_084338_1_3_9"/>
<evidence type="ECO:0000313" key="13">
    <source>
        <dbReference type="EMBL" id="EHI61948.1"/>
    </source>
</evidence>
<evidence type="ECO:0000256" key="2">
    <source>
        <dbReference type="ARBA" id="ARBA00005712"/>
    </source>
</evidence>
<dbReference type="NCBIfam" id="TIGR01216">
    <property type="entry name" value="ATP_synt_epsi"/>
    <property type="match status" value="1"/>
</dbReference>
<dbReference type="InterPro" id="IPR001469">
    <property type="entry name" value="ATP_synth_F1_dsu/esu"/>
</dbReference>
<evidence type="ECO:0000256" key="9">
    <source>
        <dbReference type="RuleBase" id="RU003656"/>
    </source>
</evidence>
<keyword evidence="6 8" id="KW-0139">CF(1)</keyword>
<feature type="coiled-coil region" evidence="10">
    <location>
        <begin position="91"/>
        <end position="118"/>
    </location>
</feature>
<dbReference type="InterPro" id="IPR020546">
    <property type="entry name" value="ATP_synth_F1_dsu/esu_N"/>
</dbReference>
<reference evidence="13 14" key="1">
    <citation type="submission" date="2011-08" db="EMBL/GenBank/DDBJ databases">
        <title>The Genome Sequence of Clostridium hathewayi WAL-18680.</title>
        <authorList>
            <consortium name="The Broad Institute Genome Sequencing Platform"/>
            <person name="Earl A."/>
            <person name="Ward D."/>
            <person name="Feldgarden M."/>
            <person name="Gevers D."/>
            <person name="Finegold S.M."/>
            <person name="Summanen P.H."/>
            <person name="Molitoris D.R."/>
            <person name="Song M."/>
            <person name="Daigneault M."/>
            <person name="Allen-Vercoe E."/>
            <person name="Young S.K."/>
            <person name="Zeng Q."/>
            <person name="Gargeya S."/>
            <person name="Fitzgerald M."/>
            <person name="Haas B."/>
            <person name="Abouelleil A."/>
            <person name="Alvarado L."/>
            <person name="Arachchi H.M."/>
            <person name="Berlin A."/>
            <person name="Brown A."/>
            <person name="Chapman S.B."/>
            <person name="Chen Z."/>
            <person name="Dunbar C."/>
            <person name="Freedman E."/>
            <person name="Gearin G."/>
            <person name="Gellesch M."/>
            <person name="Goldberg J."/>
            <person name="Griggs A."/>
            <person name="Gujja S."/>
            <person name="Heiman D."/>
            <person name="Howarth C."/>
            <person name="Larson L."/>
            <person name="Lui A."/>
            <person name="MacDonald P.J.P."/>
            <person name="Montmayeur A."/>
            <person name="Murphy C."/>
            <person name="Neiman D."/>
            <person name="Pearson M."/>
            <person name="Priest M."/>
            <person name="Roberts A."/>
            <person name="Saif S."/>
            <person name="Shea T."/>
            <person name="Shenoy N."/>
            <person name="Sisk P."/>
            <person name="Stolte C."/>
            <person name="Sykes S."/>
            <person name="Wortman J."/>
            <person name="Nusbaum C."/>
            <person name="Birren B."/>
        </authorList>
    </citation>
    <scope>NUCLEOTIDE SEQUENCE [LARGE SCALE GENOMIC DNA]</scope>
    <source>
        <strain evidence="13 14">WAL-18680</strain>
    </source>
</reference>
<feature type="domain" description="ATP synthase epsilon subunit C-terminal" evidence="11">
    <location>
        <begin position="87"/>
        <end position="130"/>
    </location>
</feature>
<feature type="domain" description="ATP synthase F1 complex delta/epsilon subunit N-terminal" evidence="12">
    <location>
        <begin position="5"/>
        <end position="83"/>
    </location>
</feature>
<comment type="subunit">
    <text evidence="8 9">F-type ATPases have 2 components, CF(1) - the catalytic core - and CF(0) - the membrane proton channel. CF(1) has five subunits: alpha(3), beta(3), gamma(1), delta(1), epsilon(1). CF(0) has three main subunits: a, b and c.</text>
</comment>
<evidence type="ECO:0000256" key="5">
    <source>
        <dbReference type="ARBA" id="ARBA00023136"/>
    </source>
</evidence>
<dbReference type="SUPFAM" id="SSF51344">
    <property type="entry name" value="Epsilon subunit of F1F0-ATP synthase N-terminal domain"/>
    <property type="match status" value="1"/>
</dbReference>
<dbReference type="RefSeq" id="WP_006778381.1">
    <property type="nucleotide sequence ID" value="NZ_CP040506.1"/>
</dbReference>
<dbReference type="Pfam" id="PF00401">
    <property type="entry name" value="ATP-synt_DE"/>
    <property type="match status" value="1"/>
</dbReference>
<accession>G5IA59</accession>
<dbReference type="OrthoDB" id="9804110at2"/>
<dbReference type="PANTHER" id="PTHR13822:SF10">
    <property type="entry name" value="ATP SYNTHASE EPSILON CHAIN, CHLOROPLASTIC"/>
    <property type="match status" value="1"/>
</dbReference>
<evidence type="ECO:0000259" key="12">
    <source>
        <dbReference type="Pfam" id="PF02823"/>
    </source>
</evidence>
<dbReference type="PANTHER" id="PTHR13822">
    <property type="entry name" value="ATP SYNTHASE DELTA/EPSILON CHAIN"/>
    <property type="match status" value="1"/>
</dbReference>
<dbReference type="GO" id="GO:0046933">
    <property type="term" value="F:proton-transporting ATP synthase activity, rotational mechanism"/>
    <property type="evidence" value="ECO:0007669"/>
    <property type="project" value="UniProtKB-UniRule"/>
</dbReference>
<evidence type="ECO:0000256" key="4">
    <source>
        <dbReference type="ARBA" id="ARBA00023065"/>
    </source>
</evidence>
<keyword evidence="5 8" id="KW-0472">Membrane</keyword>
<keyword evidence="7 8" id="KW-0066">ATP synthesis</keyword>